<dbReference type="RefSeq" id="WP_173632795.1">
    <property type="nucleotide sequence ID" value="NZ_CP054212.1"/>
</dbReference>
<dbReference type="AlphaFoldDB" id="A0A6M8U8A9"/>
<dbReference type="Gene3D" id="1.20.970.10">
    <property type="entry name" value="Transferase, Pyrimidine Nucleoside Phosphorylase, Chain C"/>
    <property type="match status" value="1"/>
</dbReference>
<evidence type="ECO:0000256" key="2">
    <source>
        <dbReference type="ARBA" id="ARBA00011738"/>
    </source>
</evidence>
<dbReference type="PROSITE" id="PS00647">
    <property type="entry name" value="THYMID_PHOSPHORYLASE"/>
    <property type="match status" value="1"/>
</dbReference>
<dbReference type="InterPro" id="IPR036566">
    <property type="entry name" value="PYNP-like_C_sf"/>
</dbReference>
<keyword evidence="5 7" id="KW-0808">Transferase</keyword>
<dbReference type="GO" id="GO:0009032">
    <property type="term" value="F:thymidine phosphorylase activity"/>
    <property type="evidence" value="ECO:0007669"/>
    <property type="project" value="UniProtKB-UniRule"/>
</dbReference>
<comment type="function">
    <text evidence="7">The enzymes which catalyze the reversible phosphorolysis of pyrimidine nucleosides are involved in the degradation of these compounds and in their utilization as carbon and energy sources, or in the rescue of pyrimidine bases for nucleotide synthesis.</text>
</comment>
<dbReference type="NCBIfam" id="TIGR02644">
    <property type="entry name" value="Y_phosphoryl"/>
    <property type="match status" value="1"/>
</dbReference>
<dbReference type="NCBIfam" id="NF004490">
    <property type="entry name" value="PRK05820.1"/>
    <property type="match status" value="1"/>
</dbReference>
<dbReference type="InterPro" id="IPR035902">
    <property type="entry name" value="Nuc_phospho_transferase"/>
</dbReference>
<evidence type="ECO:0000256" key="1">
    <source>
        <dbReference type="ARBA" id="ARBA00006915"/>
    </source>
</evidence>
<evidence type="ECO:0000313" key="10">
    <source>
        <dbReference type="Proteomes" id="UP000505325"/>
    </source>
</evidence>
<dbReference type="GO" id="GO:0046104">
    <property type="term" value="P:thymidine metabolic process"/>
    <property type="evidence" value="ECO:0007669"/>
    <property type="project" value="UniProtKB-UniRule"/>
</dbReference>
<dbReference type="SUPFAM" id="SSF54680">
    <property type="entry name" value="Pyrimidine nucleoside phosphorylase C-terminal domain"/>
    <property type="match status" value="1"/>
</dbReference>
<dbReference type="InterPro" id="IPR018090">
    <property type="entry name" value="Pyrmidine_PPas_bac/euk"/>
</dbReference>
<dbReference type="UniPathway" id="UPA00578">
    <property type="reaction ID" value="UER00638"/>
</dbReference>
<protein>
    <recommendedName>
        <fullName evidence="3 7">Thymidine phosphorylase</fullName>
        <ecNumber evidence="3 7">2.4.2.4</ecNumber>
    </recommendedName>
    <alternativeName>
        <fullName evidence="7">TdRPase</fullName>
    </alternativeName>
</protein>
<dbReference type="Proteomes" id="UP000505325">
    <property type="component" value="Chromosome"/>
</dbReference>
<dbReference type="SUPFAM" id="SSF52418">
    <property type="entry name" value="Nucleoside phosphorylase/phosphoribosyltransferase catalytic domain"/>
    <property type="match status" value="1"/>
</dbReference>
<dbReference type="GO" id="GO:0005829">
    <property type="term" value="C:cytosol"/>
    <property type="evidence" value="ECO:0007669"/>
    <property type="project" value="TreeGrafter"/>
</dbReference>
<reference evidence="9 10" key="1">
    <citation type="submission" date="2020-06" db="EMBL/GenBank/DDBJ databases">
        <title>Genome sequence of Paramixta manurensis strain PD-1.</title>
        <authorList>
            <person name="Lee C.W."/>
            <person name="Kim J."/>
        </authorList>
    </citation>
    <scope>NUCLEOTIDE SEQUENCE [LARGE SCALE GENOMIC DNA]</scope>
    <source>
        <strain evidence="9 10">PD-1</strain>
    </source>
</reference>
<evidence type="ECO:0000256" key="7">
    <source>
        <dbReference type="HAMAP-Rule" id="MF_01628"/>
    </source>
</evidence>
<keyword evidence="4 7" id="KW-0328">Glycosyltransferase</keyword>
<dbReference type="GO" id="GO:0004645">
    <property type="term" value="F:1,4-alpha-oligoglucan phosphorylase activity"/>
    <property type="evidence" value="ECO:0007669"/>
    <property type="project" value="InterPro"/>
</dbReference>
<dbReference type="Pfam" id="PF07831">
    <property type="entry name" value="PYNP_C"/>
    <property type="match status" value="1"/>
</dbReference>
<dbReference type="EMBL" id="CP054212">
    <property type="protein sequence ID" value="QKJ85734.1"/>
    <property type="molecule type" value="Genomic_DNA"/>
</dbReference>
<keyword evidence="10" id="KW-1185">Reference proteome</keyword>
<dbReference type="SMART" id="SM00941">
    <property type="entry name" value="PYNP_C"/>
    <property type="match status" value="1"/>
</dbReference>
<dbReference type="InterPro" id="IPR013465">
    <property type="entry name" value="Thymidine_Pase"/>
</dbReference>
<accession>A0A6M8U8A9</accession>
<dbReference type="Pfam" id="PF02885">
    <property type="entry name" value="Glycos_trans_3N"/>
    <property type="match status" value="1"/>
</dbReference>
<evidence type="ECO:0000256" key="5">
    <source>
        <dbReference type="ARBA" id="ARBA00022679"/>
    </source>
</evidence>
<evidence type="ECO:0000256" key="3">
    <source>
        <dbReference type="ARBA" id="ARBA00011892"/>
    </source>
</evidence>
<dbReference type="HAMAP" id="MF_01628">
    <property type="entry name" value="Thymid_phosp"/>
    <property type="match status" value="1"/>
</dbReference>
<dbReference type="InterPro" id="IPR000312">
    <property type="entry name" value="Glycosyl_Trfase_fam3"/>
</dbReference>
<dbReference type="EC" id="2.4.2.4" evidence="3 7"/>
<dbReference type="NCBIfam" id="TIGR02643">
    <property type="entry name" value="T_phosphoryl"/>
    <property type="match status" value="1"/>
</dbReference>
<dbReference type="FunFam" id="3.40.1030.10:FF:000001">
    <property type="entry name" value="Thymidine phosphorylase"/>
    <property type="match status" value="1"/>
</dbReference>
<dbReference type="PANTHER" id="PTHR10515:SF0">
    <property type="entry name" value="THYMIDINE PHOSPHORYLASE"/>
    <property type="match status" value="1"/>
</dbReference>
<evidence type="ECO:0000259" key="8">
    <source>
        <dbReference type="SMART" id="SM00941"/>
    </source>
</evidence>
<evidence type="ECO:0000256" key="4">
    <source>
        <dbReference type="ARBA" id="ARBA00022676"/>
    </source>
</evidence>
<comment type="similarity">
    <text evidence="1 7">Belongs to the thymidine/pyrimidine-nucleoside phosphorylase family.</text>
</comment>
<comment type="subunit">
    <text evidence="2 7">Homodimer.</text>
</comment>
<proteinExistence type="inferred from homology"/>
<dbReference type="Gene3D" id="3.90.1170.30">
    <property type="entry name" value="Pyrimidine nucleoside phosphorylase-like, C-terminal domain"/>
    <property type="match status" value="1"/>
</dbReference>
<evidence type="ECO:0000313" key="9">
    <source>
        <dbReference type="EMBL" id="QKJ85734.1"/>
    </source>
</evidence>
<comment type="catalytic activity">
    <reaction evidence="6 7">
        <text>thymidine + phosphate = 2-deoxy-alpha-D-ribose 1-phosphate + thymine</text>
        <dbReference type="Rhea" id="RHEA:16037"/>
        <dbReference type="ChEBI" id="CHEBI:17748"/>
        <dbReference type="ChEBI" id="CHEBI:17821"/>
        <dbReference type="ChEBI" id="CHEBI:43474"/>
        <dbReference type="ChEBI" id="CHEBI:57259"/>
        <dbReference type="EC" id="2.4.2.4"/>
    </reaction>
</comment>
<organism evidence="9 10">
    <name type="scientific">Paramixta manurensis</name>
    <dbReference type="NCBI Taxonomy" id="2740817"/>
    <lineage>
        <taxon>Bacteria</taxon>
        <taxon>Pseudomonadati</taxon>
        <taxon>Pseudomonadota</taxon>
        <taxon>Gammaproteobacteria</taxon>
        <taxon>Enterobacterales</taxon>
        <taxon>Erwiniaceae</taxon>
        <taxon>Paramixta</taxon>
    </lineage>
</organism>
<dbReference type="GO" id="GO:0006206">
    <property type="term" value="P:pyrimidine nucleobase metabolic process"/>
    <property type="evidence" value="ECO:0007669"/>
    <property type="project" value="InterPro"/>
</dbReference>
<dbReference type="InterPro" id="IPR036320">
    <property type="entry name" value="Glycosyl_Trfase_fam3_N_dom_sf"/>
</dbReference>
<feature type="domain" description="Pyrimidine nucleoside phosphorylase C-terminal" evidence="8">
    <location>
        <begin position="350"/>
        <end position="424"/>
    </location>
</feature>
<dbReference type="SUPFAM" id="SSF47648">
    <property type="entry name" value="Nucleoside phosphorylase/phosphoribosyltransferase N-terminal domain"/>
    <property type="match status" value="1"/>
</dbReference>
<sequence length="440" mass="46787">MFLPQEIIRKKRDGHALKEDEIRFFINGVRDNTVSEGQIAALAMTIWFHDMSLPERVALTMAMRDSGSVLNWGSLNLNGPVVDKHSTGGVGDVTSLMLGPMVAACGGYVPMISGRGLGHTGGTLDKLEAIPGFDIFPSDDAFRRIIKEVGVAIIGQTNSLAPADKRFYATRDITATVDSIPLITASILAKKLAEGLDALVMDVKVGSGAFMPTFAQSEQLAQAIVGVANGAGCKTTALLTDMNQVLASSAGNALEVREAVQFLTGVYRNPRLLEVTLALCSEMLQSGGLAKDDADARRQLQAVLDNGKAAEVFARMVAAQQGPVDFIEKLDHYLPAPMLSKAVYADRSGIVSSMDTRALGMAVVAMGGGRRRASDTIDYSVGLSEMAQLGEVVDQQRPLAVIHAATETQWQEAAQAVKAAVTIGAEAAPETPVIYRRITQ</sequence>
<dbReference type="KEGG" id="pmak:PMPD1_0762"/>
<dbReference type="Pfam" id="PF00591">
    <property type="entry name" value="Glycos_transf_3"/>
    <property type="match status" value="1"/>
</dbReference>
<dbReference type="PANTHER" id="PTHR10515">
    <property type="entry name" value="THYMIDINE PHOSPHORYLASE"/>
    <property type="match status" value="1"/>
</dbReference>
<dbReference type="PIRSF" id="PIRSF000478">
    <property type="entry name" value="TP_PyNP"/>
    <property type="match status" value="1"/>
</dbReference>
<comment type="pathway">
    <text evidence="7">Pyrimidine metabolism; dTMP biosynthesis via salvage pathway; dTMP from thymine: step 1/2.</text>
</comment>
<dbReference type="FunFam" id="3.90.1170.30:FF:000001">
    <property type="entry name" value="Thymidine phosphorylase"/>
    <property type="match status" value="1"/>
</dbReference>
<dbReference type="InterPro" id="IPR017872">
    <property type="entry name" value="Pyrmidine_PPase_CS"/>
</dbReference>
<gene>
    <name evidence="7" type="primary">deoA</name>
    <name evidence="9" type="ORF">PMPD1_0762</name>
</gene>
<dbReference type="InterPro" id="IPR013102">
    <property type="entry name" value="PYNP_C"/>
</dbReference>
<evidence type="ECO:0000256" key="6">
    <source>
        <dbReference type="ARBA" id="ARBA00048550"/>
    </source>
</evidence>
<dbReference type="InterPro" id="IPR000053">
    <property type="entry name" value="Thymidine/pyrmidine_PPase"/>
</dbReference>
<dbReference type="InterPro" id="IPR017459">
    <property type="entry name" value="Glycosyl_Trfase_fam3_N_dom"/>
</dbReference>
<name>A0A6M8U8A9_9GAMM</name>
<dbReference type="Gene3D" id="3.40.1030.10">
    <property type="entry name" value="Nucleoside phosphorylase/phosphoribosyltransferase catalytic domain"/>
    <property type="match status" value="1"/>
</dbReference>